<comment type="subunit">
    <text evidence="1">Component of the nuclear cap-binding complex (CBC), a heterodimer composed of ncbp-1 and ncbp-2 that interacts with m7GpppG-capped RNA.</text>
</comment>
<dbReference type="GO" id="GO:0000339">
    <property type="term" value="F:RNA cap binding"/>
    <property type="evidence" value="ECO:0007669"/>
    <property type="project" value="InterPro"/>
</dbReference>
<evidence type="ECO:0000313" key="2">
    <source>
        <dbReference type="EMBL" id="VDN39067.1"/>
    </source>
</evidence>
<reference evidence="4" key="1">
    <citation type="submission" date="2016-06" db="UniProtKB">
        <authorList>
            <consortium name="WormBaseParasite"/>
        </authorList>
    </citation>
    <scope>IDENTIFICATION</scope>
</reference>
<comment type="similarity">
    <text evidence="1">Belongs to the RRM NCBP2 family.</text>
</comment>
<gene>
    <name evidence="2" type="ORF">GPUH_LOCUS21856</name>
</gene>
<proteinExistence type="inferred from homology"/>
<dbReference type="GO" id="GO:0005846">
    <property type="term" value="C:nuclear cap binding complex"/>
    <property type="evidence" value="ECO:0007669"/>
    <property type="project" value="InterPro"/>
</dbReference>
<keyword evidence="1" id="KW-0694">RNA-binding</keyword>
<keyword evidence="1" id="KW-0508">mRNA splicing</keyword>
<dbReference type="GO" id="GO:0005634">
    <property type="term" value="C:nucleus"/>
    <property type="evidence" value="ECO:0007669"/>
    <property type="project" value="UniProtKB-SubCell"/>
</dbReference>
<name>A0A183ELL5_9BILA</name>
<keyword evidence="3" id="KW-1185">Reference proteome</keyword>
<dbReference type="WBParaSite" id="GPUH_0002188301-mRNA-1">
    <property type="protein sequence ID" value="GPUH_0002188301-mRNA-1"/>
    <property type="gene ID" value="GPUH_0002188301"/>
</dbReference>
<evidence type="ECO:0000313" key="3">
    <source>
        <dbReference type="Proteomes" id="UP000271098"/>
    </source>
</evidence>
<dbReference type="OrthoDB" id="201398at2759"/>
<dbReference type="InterPro" id="IPR027157">
    <property type="entry name" value="NCBP2"/>
</dbReference>
<reference evidence="2 3" key="2">
    <citation type="submission" date="2018-11" db="EMBL/GenBank/DDBJ databases">
        <authorList>
            <consortium name="Pathogen Informatics"/>
        </authorList>
    </citation>
    <scope>NUCLEOTIDE SEQUENCE [LARGE SCALE GENOMIC DNA]</scope>
</reference>
<dbReference type="PANTHER" id="PTHR18847">
    <property type="entry name" value="20 KD NUCLEAR CAP BINDING PROTEIN"/>
    <property type="match status" value="1"/>
</dbReference>
<accession>A0A183ELL5</accession>
<dbReference type="AlphaFoldDB" id="A0A183ELL5"/>
<evidence type="ECO:0000256" key="1">
    <source>
        <dbReference type="RuleBase" id="RU364036"/>
    </source>
</evidence>
<dbReference type="PANTHER" id="PTHR18847:SF0">
    <property type="entry name" value="NUCLEAR CAP-BINDING PROTEIN SUBUNIT 2"/>
    <property type="match status" value="1"/>
</dbReference>
<dbReference type="EMBL" id="UYRT01093652">
    <property type="protein sequence ID" value="VDN39067.1"/>
    <property type="molecule type" value="Genomic_DNA"/>
</dbReference>
<keyword evidence="1" id="KW-0539">Nucleus</keyword>
<organism evidence="4">
    <name type="scientific">Gongylonema pulchrum</name>
    <dbReference type="NCBI Taxonomy" id="637853"/>
    <lineage>
        <taxon>Eukaryota</taxon>
        <taxon>Metazoa</taxon>
        <taxon>Ecdysozoa</taxon>
        <taxon>Nematoda</taxon>
        <taxon>Chromadorea</taxon>
        <taxon>Rhabditida</taxon>
        <taxon>Spirurina</taxon>
        <taxon>Spiruromorpha</taxon>
        <taxon>Spiruroidea</taxon>
        <taxon>Gongylonematidae</taxon>
        <taxon>Gongylonema</taxon>
    </lineage>
</organism>
<comment type="function">
    <text evidence="1">Component of the cap-binding complex (CBC), which binds co-transcriptionally to the 5' cap of pre-mRNAs and is involved in various processes such as pre-mRNA splicing and RNA-mediated gene silencing (RNAi). The CBC complex is involved in miRNA-mediated RNA interference and is required for primary microRNAs (miRNAs) processing. In the CBC complex, ncbp-2 recognizes and binds capped RNAs (m7GpppG-capped RNA) but requires ncbp-1 to stabilize the movement of its N-terminal loop and lock the CBC into a high affinity cap-binding state with the cap structure.</text>
</comment>
<dbReference type="Proteomes" id="UP000271098">
    <property type="component" value="Unassembled WGS sequence"/>
</dbReference>
<sequence>MHNSVLNFRAKDDAASLGPYRDQRFKGSLREQEMRLATSKTLYVGNMSYYTTEEQGSLREQEMRLATSKTLYVGNMSYYTTEEQNAELSRKVFEKKL</sequence>
<keyword evidence="1" id="KW-0507">mRNA processing</keyword>
<protein>
    <recommendedName>
        <fullName evidence="1">Nuclear cap-binding protein subunit 2</fullName>
    </recommendedName>
    <alternativeName>
        <fullName evidence="1">20 kDa nuclear cap-binding protein</fullName>
    </alternativeName>
</protein>
<comment type="subcellular location">
    <subcellularLocation>
        <location evidence="1">Nucleus</location>
    </subcellularLocation>
</comment>
<dbReference type="GO" id="GO:0045292">
    <property type="term" value="P:mRNA cis splicing, via spliceosome"/>
    <property type="evidence" value="ECO:0007669"/>
    <property type="project" value="InterPro"/>
</dbReference>
<evidence type="ECO:0000313" key="4">
    <source>
        <dbReference type="WBParaSite" id="GPUH_0002188301-mRNA-1"/>
    </source>
</evidence>